<dbReference type="Pfam" id="PF18885">
    <property type="entry name" value="DUF5648"/>
    <property type="match status" value="1"/>
</dbReference>
<accession>A0AAF0ZBY3</accession>
<evidence type="ECO:0000259" key="1">
    <source>
        <dbReference type="Pfam" id="PF18885"/>
    </source>
</evidence>
<feature type="domain" description="DUF5648" evidence="1">
    <location>
        <begin position="376"/>
        <end position="509"/>
    </location>
</feature>
<dbReference type="InterPro" id="IPR011049">
    <property type="entry name" value="Serralysin-like_metalloprot_C"/>
</dbReference>
<sequence>MNPEITLTWNILEEAFEIVNISSITVNPQDAIATYKSADDPNQEGDNEIPDEVWVDYTPPLPYVKNTTRNLQFNESQFLASPGEEIGVTTYVTTSDGYTWAAMSTAINAMWPYDATDYSGIASQSPYYAGNIVITPPEGVVKVTANYKGQNMKFWANEDGLTSDNPEAIKLDRYFVIDEWGNEYIMHASGQLEQSQVATAFEEAILPEGWTKETRQLSEDLILTPAEGADGSFHYLVFRDSADNTYHQTKCSDTGSLSAQIEDFPIWGGQDDNILSGDVNGEIRDDLIHGAGGNDTIIPGLGNDEIWGDADIDTVILTGDSSDYSIEEISSEEINTFTVSGFGYTKTLYDVENLQFDNETISLNNNDSLLNTQIYRFRTGEGTYLYVADEERQAILANNYNFVEEGEVFQVSMEMEDDLIPIYRFRNTNVTGAYLYVEEEERQAILQGDYGFAEEGLAFYTYGAMSEQGQEIYRFQTNPGSYIFVEEEERQNILQNYSSFTEEGIAFNVA</sequence>
<dbReference type="InterPro" id="IPR043708">
    <property type="entry name" value="DUF5648"/>
</dbReference>
<protein>
    <recommendedName>
        <fullName evidence="1">DUF5648 domain-containing protein</fullName>
    </recommendedName>
</protein>
<name>A0AAF0ZBY3_9CHRO</name>
<dbReference type="RefSeq" id="WP_320001758.1">
    <property type="nucleotide sequence ID" value="NZ_CP138348.1"/>
</dbReference>
<reference evidence="2" key="1">
    <citation type="submission" date="2023-11" db="EMBL/GenBank/DDBJ databases">
        <title>Genome sequence of Cyanobacterium aponinum BCRC AL20115.</title>
        <authorList>
            <person name="Chang H.-Y."/>
            <person name="Lin K.-M."/>
            <person name="Hsueh H.-T."/>
            <person name="Chu H.-A."/>
            <person name="Kuo C.-H."/>
        </authorList>
    </citation>
    <scope>NUCLEOTIDE SEQUENCE</scope>
    <source>
        <strain evidence="2">AL20115</strain>
    </source>
</reference>
<dbReference type="Gene3D" id="2.150.10.10">
    <property type="entry name" value="Serralysin-like metalloprotease, C-terminal"/>
    <property type="match status" value="1"/>
</dbReference>
<dbReference type="EMBL" id="CP138348">
    <property type="protein sequence ID" value="WPF89133.1"/>
    <property type="molecule type" value="Genomic_DNA"/>
</dbReference>
<proteinExistence type="predicted"/>
<evidence type="ECO:0000313" key="2">
    <source>
        <dbReference type="EMBL" id="WPF89133.1"/>
    </source>
</evidence>
<organism evidence="2">
    <name type="scientific">Cyanobacterium aponinum AL20115</name>
    <dbReference type="NCBI Taxonomy" id="3090662"/>
    <lineage>
        <taxon>Bacteria</taxon>
        <taxon>Bacillati</taxon>
        <taxon>Cyanobacteriota</taxon>
        <taxon>Cyanophyceae</taxon>
        <taxon>Oscillatoriophycideae</taxon>
        <taxon>Chroococcales</taxon>
        <taxon>Geminocystaceae</taxon>
        <taxon>Cyanobacterium</taxon>
    </lineage>
</organism>
<dbReference type="AlphaFoldDB" id="A0AAF0ZBY3"/>
<gene>
    <name evidence="2" type="ORF">SAY89_02320</name>
</gene>
<dbReference type="SUPFAM" id="SSF51120">
    <property type="entry name" value="beta-Roll"/>
    <property type="match status" value="1"/>
</dbReference>